<dbReference type="GO" id="GO:0005978">
    <property type="term" value="P:glycogen biosynthetic process"/>
    <property type="evidence" value="ECO:0007669"/>
    <property type="project" value="TreeGrafter"/>
</dbReference>
<dbReference type="STRING" id="80854.MVIS_2410"/>
<keyword evidence="4" id="KW-0808">Transferase</keyword>
<name>A0A090IJG8_9GAMM</name>
<proteinExistence type="predicted"/>
<dbReference type="RefSeq" id="WP_045110592.1">
    <property type="nucleotide sequence ID" value="NZ_CAWRBC010000118.1"/>
</dbReference>
<organism evidence="5 6">
    <name type="scientific">Moritella viscosa</name>
    <dbReference type="NCBI Taxonomy" id="80854"/>
    <lineage>
        <taxon>Bacteria</taxon>
        <taxon>Pseudomonadati</taxon>
        <taxon>Pseudomonadota</taxon>
        <taxon>Gammaproteobacteria</taxon>
        <taxon>Alteromonadales</taxon>
        <taxon>Moritellaceae</taxon>
        <taxon>Moritella</taxon>
    </lineage>
</organism>
<dbReference type="Pfam" id="PF00534">
    <property type="entry name" value="Glycos_transf_1"/>
    <property type="match status" value="1"/>
</dbReference>
<dbReference type="InterPro" id="IPR001296">
    <property type="entry name" value="Glyco_trans_1"/>
</dbReference>
<dbReference type="PANTHER" id="PTHR45825">
    <property type="entry name" value="GRANULE-BOUND STARCH SYNTHASE 1, CHLOROPLASTIC/AMYLOPLASTIC"/>
    <property type="match status" value="1"/>
</dbReference>
<dbReference type="EMBL" id="FPLD01000102">
    <property type="protein sequence ID" value="SGZ11777.1"/>
    <property type="molecule type" value="Genomic_DNA"/>
</dbReference>
<dbReference type="Pfam" id="PF08323">
    <property type="entry name" value="Glyco_transf_5"/>
    <property type="match status" value="1"/>
</dbReference>
<dbReference type="PANTHER" id="PTHR45825:SF11">
    <property type="entry name" value="ALPHA AMYLASE DOMAIN-CONTAINING PROTEIN"/>
    <property type="match status" value="1"/>
</dbReference>
<reference evidence="5 6" key="1">
    <citation type="submission" date="2016-11" db="EMBL/GenBank/DDBJ databases">
        <authorList>
            <person name="Jaros S."/>
            <person name="Januszkiewicz K."/>
            <person name="Wedrychowicz H."/>
        </authorList>
    </citation>
    <scope>NUCLEOTIDE SEQUENCE [LARGE SCALE GENOMIC DNA]</scope>
    <source>
        <strain evidence="5">NVI 5450</strain>
    </source>
</reference>
<sequence>MHVLMIAAENDAIPGAKVGGVADVVRDLPKALPNHDVSVDVVIPDYGHYAQKFESRQLASVKVEFAAQIETVTLFELFLPETPNKVRQFVLQHPLFGQGGHVYSHDEGNRPFATDATKYALFNLAVCQLLIESKFTLPDVLHLHDWHSATIAVLNQYAPQYKELANIHSVYTVHNIALQGIRPIAGDESSLLHWFPTLNFDKNAICDPRYKHCYNPMRAGINLCNKVHVVSPAYAEEVLHASDASNGFFGGEGLEQDLANAKQQNRLVGILNGCEYTDTVSKKRAKPSVLSTFLAPAQQQVKRWLAQSEHLKTVHYLANEQINSWNIQAPFTDFLVTSIGRLTDQKALLLRQPYQGKTVLSVLLDDLARVNGRMIILGSGDTRIEFEFMQLMASHDNFLFLNGYGQALSDQMYLHGDLFLMPSSFEPCGISQMLAMRAGQPCLVHAVGGLKDTVQHLENGFSFNGSSLQEQSNNLINAFNDAIKLHASKPKTWAKITDNAKSTRFSWQESTKQYLELLYTHE</sequence>
<dbReference type="OrthoDB" id="9808590at2"/>
<dbReference type="SUPFAM" id="SSF53756">
    <property type="entry name" value="UDP-Glycosyltransferase/glycogen phosphorylase"/>
    <property type="match status" value="1"/>
</dbReference>
<dbReference type="HOGENOM" id="CLU_009583_18_5_6"/>
<dbReference type="GO" id="GO:0005829">
    <property type="term" value="C:cytosol"/>
    <property type="evidence" value="ECO:0007669"/>
    <property type="project" value="TreeGrafter"/>
</dbReference>
<comment type="catalytic activity">
    <reaction evidence="1">
        <text>[(1-&gt;4)-alpha-D-glucosyl](n) + ADP-alpha-D-glucose = [(1-&gt;4)-alpha-D-glucosyl](n+1) + ADP + H(+)</text>
        <dbReference type="Rhea" id="RHEA:18189"/>
        <dbReference type="Rhea" id="RHEA-COMP:9584"/>
        <dbReference type="Rhea" id="RHEA-COMP:9587"/>
        <dbReference type="ChEBI" id="CHEBI:15378"/>
        <dbReference type="ChEBI" id="CHEBI:15444"/>
        <dbReference type="ChEBI" id="CHEBI:57498"/>
        <dbReference type="ChEBI" id="CHEBI:456216"/>
        <dbReference type="EC" id="2.4.1.21"/>
    </reaction>
</comment>
<dbReference type="AlphaFoldDB" id="A0A090IJG8"/>
<dbReference type="InterPro" id="IPR013534">
    <property type="entry name" value="Starch_synth_cat_dom"/>
</dbReference>
<keyword evidence="3" id="KW-0328">Glycosyltransferase</keyword>
<dbReference type="KEGG" id="mvs:MVIS_2410"/>
<evidence type="ECO:0000256" key="1">
    <source>
        <dbReference type="ARBA" id="ARBA00001478"/>
    </source>
</evidence>
<evidence type="ECO:0000313" key="5">
    <source>
        <dbReference type="EMBL" id="SGZ11777.1"/>
    </source>
</evidence>
<dbReference type="Gene3D" id="3.40.50.2000">
    <property type="entry name" value="Glycogen Phosphorylase B"/>
    <property type="match status" value="2"/>
</dbReference>
<evidence type="ECO:0000256" key="2">
    <source>
        <dbReference type="ARBA" id="ARBA00012588"/>
    </source>
</evidence>
<dbReference type="Proteomes" id="UP000183794">
    <property type="component" value="Unassembled WGS sequence"/>
</dbReference>
<evidence type="ECO:0000256" key="3">
    <source>
        <dbReference type="ARBA" id="ARBA00022676"/>
    </source>
</evidence>
<dbReference type="EC" id="2.4.1.21" evidence="2"/>
<dbReference type="PATRIC" id="fig|80854.5.peg.2567"/>
<evidence type="ECO:0000313" key="6">
    <source>
        <dbReference type="Proteomes" id="UP000183794"/>
    </source>
</evidence>
<accession>A0A090IJG8</accession>
<protein>
    <recommendedName>
        <fullName evidence="2">starch synthase</fullName>
        <ecNumber evidence="2">2.4.1.21</ecNumber>
    </recommendedName>
</protein>
<dbReference type="GO" id="GO:0009011">
    <property type="term" value="F:alpha-1,4-glucan glucosyltransferase (ADP-glucose donor) activity"/>
    <property type="evidence" value="ECO:0007669"/>
    <property type="project" value="UniProtKB-EC"/>
</dbReference>
<gene>
    <name evidence="5" type="ORF">NVI5450_3740</name>
</gene>
<evidence type="ECO:0000256" key="4">
    <source>
        <dbReference type="ARBA" id="ARBA00022679"/>
    </source>
</evidence>